<dbReference type="EMBL" id="JAHHIF010000025">
    <property type="protein sequence ID" value="MBW4546440.1"/>
    <property type="molecule type" value="Genomic_DNA"/>
</dbReference>
<dbReference type="Proteomes" id="UP000753908">
    <property type="component" value="Unassembled WGS sequence"/>
</dbReference>
<dbReference type="Gene3D" id="6.10.250.690">
    <property type="match status" value="1"/>
</dbReference>
<comment type="caution">
    <text evidence="10">The sequence shown here is derived from an EMBL/GenBank/DDBJ whole genome shotgun (WGS) entry which is preliminary data.</text>
</comment>
<dbReference type="GO" id="GO:0032993">
    <property type="term" value="C:protein-DNA complex"/>
    <property type="evidence" value="ECO:0007669"/>
    <property type="project" value="TreeGrafter"/>
</dbReference>
<dbReference type="AlphaFoldDB" id="A0A951PLZ0"/>
<dbReference type="FunFam" id="3.40.50.2300:FF:000002">
    <property type="entry name" value="DNA-binding response regulator PhoP"/>
    <property type="match status" value="1"/>
</dbReference>
<dbReference type="InterPro" id="IPR001789">
    <property type="entry name" value="Sig_transdc_resp-reg_receiver"/>
</dbReference>
<reference evidence="10" key="2">
    <citation type="journal article" date="2022" name="Microbiol. Resour. Announc.">
        <title>Metagenome Sequencing to Explore Phylogenomics of Terrestrial Cyanobacteria.</title>
        <authorList>
            <person name="Ward R.D."/>
            <person name="Stajich J.E."/>
            <person name="Johansen J.R."/>
            <person name="Huntemann M."/>
            <person name="Clum A."/>
            <person name="Foster B."/>
            <person name="Foster B."/>
            <person name="Roux S."/>
            <person name="Palaniappan K."/>
            <person name="Varghese N."/>
            <person name="Mukherjee S."/>
            <person name="Reddy T.B.K."/>
            <person name="Daum C."/>
            <person name="Copeland A."/>
            <person name="Chen I.A."/>
            <person name="Ivanova N.N."/>
            <person name="Kyrpides N.C."/>
            <person name="Shapiro N."/>
            <person name="Eloe-Fadrosh E.A."/>
            <person name="Pietrasiak N."/>
        </authorList>
    </citation>
    <scope>NUCLEOTIDE SEQUENCE</scope>
    <source>
        <strain evidence="10">CPER-KK1</strain>
    </source>
</reference>
<feature type="domain" description="OmpR/PhoB-type" evidence="9">
    <location>
        <begin position="124"/>
        <end position="223"/>
    </location>
</feature>
<dbReference type="Pfam" id="PF00486">
    <property type="entry name" value="Trans_reg_C"/>
    <property type="match status" value="1"/>
</dbReference>
<evidence type="ECO:0000259" key="8">
    <source>
        <dbReference type="PROSITE" id="PS50110"/>
    </source>
</evidence>
<evidence type="ECO:0000256" key="5">
    <source>
        <dbReference type="ARBA" id="ARBA00023163"/>
    </source>
</evidence>
<evidence type="ECO:0000313" key="10">
    <source>
        <dbReference type="EMBL" id="MBW4546440.1"/>
    </source>
</evidence>
<evidence type="ECO:0000256" key="6">
    <source>
        <dbReference type="PROSITE-ProRule" id="PRU00169"/>
    </source>
</evidence>
<dbReference type="InterPro" id="IPR011006">
    <property type="entry name" value="CheY-like_superfamily"/>
</dbReference>
<gene>
    <name evidence="10" type="ORF">KME25_18630</name>
</gene>
<sequence>MRILLVEDEPSLAEVLADAIADQRYVVDVATDGETAWGQIKNLDYDLIVLDMTLPKLGGIDLCKRVRSHGYQMPILMATAHDTTSDKVSCLDAGADDYMVKPVDLEELLARIRALLRRGSSSLSPTLNWGDLHLDPATYEVSYKNQSLRLTGKEYSLLELLLRNERRILSRSVIIEHIWSLDNPPEEDTVKAHIKSLRKKLRAVSAPDDFIETVHGLGYRLKQFSQNVN</sequence>
<dbReference type="SMART" id="SM00448">
    <property type="entry name" value="REC"/>
    <property type="match status" value="1"/>
</dbReference>
<feature type="DNA-binding region" description="OmpR/PhoB-type" evidence="7">
    <location>
        <begin position="124"/>
        <end position="223"/>
    </location>
</feature>
<evidence type="ECO:0000256" key="4">
    <source>
        <dbReference type="ARBA" id="ARBA00023125"/>
    </source>
</evidence>
<evidence type="ECO:0000256" key="2">
    <source>
        <dbReference type="ARBA" id="ARBA00023012"/>
    </source>
</evidence>
<dbReference type="CDD" id="cd19935">
    <property type="entry name" value="REC_OmpR_CusR-like"/>
    <property type="match status" value="1"/>
</dbReference>
<feature type="modified residue" description="4-aspartylphosphate" evidence="6">
    <location>
        <position position="51"/>
    </location>
</feature>
<keyword evidence="3" id="KW-0805">Transcription regulation</keyword>
<evidence type="ECO:0000256" key="3">
    <source>
        <dbReference type="ARBA" id="ARBA00023015"/>
    </source>
</evidence>
<proteinExistence type="predicted"/>
<evidence type="ECO:0000256" key="1">
    <source>
        <dbReference type="ARBA" id="ARBA00022553"/>
    </source>
</evidence>
<organism evidence="10 11">
    <name type="scientific">Symplocastrum torsivum CPER-KK1</name>
    <dbReference type="NCBI Taxonomy" id="450513"/>
    <lineage>
        <taxon>Bacteria</taxon>
        <taxon>Bacillati</taxon>
        <taxon>Cyanobacteriota</taxon>
        <taxon>Cyanophyceae</taxon>
        <taxon>Oscillatoriophycideae</taxon>
        <taxon>Oscillatoriales</taxon>
        <taxon>Microcoleaceae</taxon>
        <taxon>Symplocastrum</taxon>
    </lineage>
</organism>
<dbReference type="SMART" id="SM00862">
    <property type="entry name" value="Trans_reg_C"/>
    <property type="match status" value="1"/>
</dbReference>
<dbReference type="InterPro" id="IPR001867">
    <property type="entry name" value="OmpR/PhoB-type_DNA-bd"/>
</dbReference>
<evidence type="ECO:0000256" key="7">
    <source>
        <dbReference type="PROSITE-ProRule" id="PRU01091"/>
    </source>
</evidence>
<accession>A0A951PLZ0</accession>
<evidence type="ECO:0000259" key="9">
    <source>
        <dbReference type="PROSITE" id="PS51755"/>
    </source>
</evidence>
<dbReference type="PANTHER" id="PTHR48111:SF15">
    <property type="entry name" value="OMPR SUBFAMILY"/>
    <property type="match status" value="1"/>
</dbReference>
<dbReference type="PANTHER" id="PTHR48111">
    <property type="entry name" value="REGULATOR OF RPOS"/>
    <property type="match status" value="1"/>
</dbReference>
<dbReference type="GO" id="GO:0006355">
    <property type="term" value="P:regulation of DNA-templated transcription"/>
    <property type="evidence" value="ECO:0007669"/>
    <property type="project" value="InterPro"/>
</dbReference>
<protein>
    <submittedName>
        <fullName evidence="10">Response regulator transcription factor</fullName>
    </submittedName>
</protein>
<keyword evidence="5" id="KW-0804">Transcription</keyword>
<dbReference type="PROSITE" id="PS50110">
    <property type="entry name" value="RESPONSE_REGULATORY"/>
    <property type="match status" value="1"/>
</dbReference>
<name>A0A951PLZ0_9CYAN</name>
<dbReference type="CDD" id="cd00383">
    <property type="entry name" value="trans_reg_C"/>
    <property type="match status" value="1"/>
</dbReference>
<reference evidence="10" key="1">
    <citation type="submission" date="2021-05" db="EMBL/GenBank/DDBJ databases">
        <authorList>
            <person name="Pietrasiak N."/>
            <person name="Ward R."/>
            <person name="Stajich J.E."/>
            <person name="Kurbessoian T."/>
        </authorList>
    </citation>
    <scope>NUCLEOTIDE SEQUENCE</scope>
    <source>
        <strain evidence="10">CPER-KK1</strain>
    </source>
</reference>
<keyword evidence="2" id="KW-0902">Two-component regulatory system</keyword>
<evidence type="ECO:0000313" key="11">
    <source>
        <dbReference type="Proteomes" id="UP000753908"/>
    </source>
</evidence>
<dbReference type="GO" id="GO:0000156">
    <property type="term" value="F:phosphorelay response regulator activity"/>
    <property type="evidence" value="ECO:0007669"/>
    <property type="project" value="TreeGrafter"/>
</dbReference>
<dbReference type="GO" id="GO:0000976">
    <property type="term" value="F:transcription cis-regulatory region binding"/>
    <property type="evidence" value="ECO:0007669"/>
    <property type="project" value="TreeGrafter"/>
</dbReference>
<keyword evidence="4 7" id="KW-0238">DNA-binding</keyword>
<dbReference type="Pfam" id="PF00072">
    <property type="entry name" value="Response_reg"/>
    <property type="match status" value="1"/>
</dbReference>
<dbReference type="InterPro" id="IPR036388">
    <property type="entry name" value="WH-like_DNA-bd_sf"/>
</dbReference>
<dbReference type="Gene3D" id="1.10.10.10">
    <property type="entry name" value="Winged helix-like DNA-binding domain superfamily/Winged helix DNA-binding domain"/>
    <property type="match status" value="1"/>
</dbReference>
<feature type="domain" description="Response regulatory" evidence="8">
    <location>
        <begin position="2"/>
        <end position="116"/>
    </location>
</feature>
<dbReference type="Gene3D" id="3.40.50.2300">
    <property type="match status" value="1"/>
</dbReference>
<dbReference type="GO" id="GO:0005829">
    <property type="term" value="C:cytosol"/>
    <property type="evidence" value="ECO:0007669"/>
    <property type="project" value="TreeGrafter"/>
</dbReference>
<keyword evidence="1 6" id="KW-0597">Phosphoprotein</keyword>
<dbReference type="SUPFAM" id="SSF52172">
    <property type="entry name" value="CheY-like"/>
    <property type="match status" value="1"/>
</dbReference>
<dbReference type="PROSITE" id="PS51755">
    <property type="entry name" value="OMPR_PHOB"/>
    <property type="match status" value="1"/>
</dbReference>
<dbReference type="InterPro" id="IPR039420">
    <property type="entry name" value="WalR-like"/>
</dbReference>